<sequence length="353" mass="38394">MISRLGNEGNSRGKDELASREVGIKAIAEALQLSASTVSRALNGVPGVNPGTRRLVEQMAREMGYVPNLGAQQLVGKRSNLIGVFVPEFDHGKALFYDMFSSIQKALQSEGKDAIFYYVSFSNYAGQRLTESVHSRKLEGCILFPAFSERHPIMQEALKIRVPCVNFEGVVGPHCSAAMSDDKEGGRLAGQRLVEAGHRVIGYINGPPLARVSQERYEGFKEALTERGIAHAGSLIAEGNFSVESGAEAIMKLREAHPDMTAVFCANDLMATGAIARLQQEEGLRVPEHLSIIGYDDDMHGTFITPPLTTIRHGKPSVISLLMELLSGQPGRKVVAPPQLVERRSVASRQDID</sequence>
<evidence type="ECO:0000256" key="2">
    <source>
        <dbReference type="ARBA" id="ARBA00023125"/>
    </source>
</evidence>
<keyword evidence="1" id="KW-0805">Transcription regulation</keyword>
<dbReference type="SMART" id="SM00354">
    <property type="entry name" value="HTH_LACI"/>
    <property type="match status" value="1"/>
</dbReference>
<dbReference type="SUPFAM" id="SSF47413">
    <property type="entry name" value="lambda repressor-like DNA-binding domains"/>
    <property type="match status" value="1"/>
</dbReference>
<dbReference type="RefSeq" id="WP_378112840.1">
    <property type="nucleotide sequence ID" value="NZ_JBHSNC010000048.1"/>
</dbReference>
<dbReference type="GO" id="GO:0003677">
    <property type="term" value="F:DNA binding"/>
    <property type="evidence" value="ECO:0007669"/>
    <property type="project" value="UniProtKB-KW"/>
</dbReference>
<dbReference type="Gene3D" id="3.40.50.2300">
    <property type="match status" value="2"/>
</dbReference>
<dbReference type="Gene3D" id="1.10.260.40">
    <property type="entry name" value="lambda repressor-like DNA-binding domains"/>
    <property type="match status" value="1"/>
</dbReference>
<dbReference type="PROSITE" id="PS50932">
    <property type="entry name" value="HTH_LACI_2"/>
    <property type="match status" value="1"/>
</dbReference>
<dbReference type="InterPro" id="IPR010982">
    <property type="entry name" value="Lambda_DNA-bd_dom_sf"/>
</dbReference>
<name>A0ABW0R1J8_9BACL</name>
<dbReference type="Pfam" id="PF00356">
    <property type="entry name" value="LacI"/>
    <property type="match status" value="1"/>
</dbReference>
<comment type="caution">
    <text evidence="5">The sequence shown here is derived from an EMBL/GenBank/DDBJ whole genome shotgun (WGS) entry which is preliminary data.</text>
</comment>
<keyword evidence="6" id="KW-1185">Reference proteome</keyword>
<gene>
    <name evidence="5" type="ORF">ACFPQ4_15825</name>
</gene>
<organism evidence="5 6">
    <name type="scientific">Cohnella yongneupensis</name>
    <dbReference type="NCBI Taxonomy" id="425006"/>
    <lineage>
        <taxon>Bacteria</taxon>
        <taxon>Bacillati</taxon>
        <taxon>Bacillota</taxon>
        <taxon>Bacilli</taxon>
        <taxon>Bacillales</taxon>
        <taxon>Paenibacillaceae</taxon>
        <taxon>Cohnella</taxon>
    </lineage>
</organism>
<keyword evidence="3" id="KW-0804">Transcription</keyword>
<protein>
    <submittedName>
        <fullName evidence="5">LacI family DNA-binding transcriptional regulator</fullName>
    </submittedName>
</protein>
<dbReference type="PANTHER" id="PTHR30146">
    <property type="entry name" value="LACI-RELATED TRANSCRIPTIONAL REPRESSOR"/>
    <property type="match status" value="1"/>
</dbReference>
<dbReference type="PANTHER" id="PTHR30146:SF120">
    <property type="entry name" value="ALANINE RACEMASE"/>
    <property type="match status" value="1"/>
</dbReference>
<dbReference type="SUPFAM" id="SSF53822">
    <property type="entry name" value="Periplasmic binding protein-like I"/>
    <property type="match status" value="1"/>
</dbReference>
<evidence type="ECO:0000259" key="4">
    <source>
        <dbReference type="PROSITE" id="PS50932"/>
    </source>
</evidence>
<proteinExistence type="predicted"/>
<evidence type="ECO:0000313" key="5">
    <source>
        <dbReference type="EMBL" id="MFC5530898.1"/>
    </source>
</evidence>
<dbReference type="CDD" id="cd01392">
    <property type="entry name" value="HTH_LacI"/>
    <property type="match status" value="1"/>
</dbReference>
<dbReference type="Proteomes" id="UP001596108">
    <property type="component" value="Unassembled WGS sequence"/>
</dbReference>
<dbReference type="InterPro" id="IPR000843">
    <property type="entry name" value="HTH_LacI"/>
</dbReference>
<dbReference type="Pfam" id="PF13377">
    <property type="entry name" value="Peripla_BP_3"/>
    <property type="match status" value="1"/>
</dbReference>
<evidence type="ECO:0000256" key="1">
    <source>
        <dbReference type="ARBA" id="ARBA00023015"/>
    </source>
</evidence>
<dbReference type="CDD" id="cd06267">
    <property type="entry name" value="PBP1_LacI_sugar_binding-like"/>
    <property type="match status" value="1"/>
</dbReference>
<reference evidence="6" key="1">
    <citation type="journal article" date="2019" name="Int. J. Syst. Evol. Microbiol.">
        <title>The Global Catalogue of Microorganisms (GCM) 10K type strain sequencing project: providing services to taxonomists for standard genome sequencing and annotation.</title>
        <authorList>
            <consortium name="The Broad Institute Genomics Platform"/>
            <consortium name="The Broad Institute Genome Sequencing Center for Infectious Disease"/>
            <person name="Wu L."/>
            <person name="Ma J."/>
        </authorList>
    </citation>
    <scope>NUCLEOTIDE SEQUENCE [LARGE SCALE GENOMIC DNA]</scope>
    <source>
        <strain evidence="6">CGMCC 1.18578</strain>
    </source>
</reference>
<dbReference type="EMBL" id="JBHSNC010000048">
    <property type="protein sequence ID" value="MFC5530898.1"/>
    <property type="molecule type" value="Genomic_DNA"/>
</dbReference>
<evidence type="ECO:0000313" key="6">
    <source>
        <dbReference type="Proteomes" id="UP001596108"/>
    </source>
</evidence>
<evidence type="ECO:0000256" key="3">
    <source>
        <dbReference type="ARBA" id="ARBA00023163"/>
    </source>
</evidence>
<accession>A0ABW0R1J8</accession>
<dbReference type="InterPro" id="IPR028082">
    <property type="entry name" value="Peripla_BP_I"/>
</dbReference>
<keyword evidence="2 5" id="KW-0238">DNA-binding</keyword>
<dbReference type="InterPro" id="IPR046335">
    <property type="entry name" value="LacI/GalR-like_sensor"/>
</dbReference>
<feature type="domain" description="HTH lacI-type" evidence="4">
    <location>
        <begin position="22"/>
        <end position="76"/>
    </location>
</feature>